<evidence type="ECO:0000313" key="2">
    <source>
        <dbReference type="EMBL" id="KAJ2904901.1"/>
    </source>
</evidence>
<feature type="region of interest" description="Disordered" evidence="1">
    <location>
        <begin position="202"/>
        <end position="242"/>
    </location>
</feature>
<feature type="region of interest" description="Disordered" evidence="1">
    <location>
        <begin position="393"/>
        <end position="422"/>
    </location>
</feature>
<evidence type="ECO:0000313" key="3">
    <source>
        <dbReference type="Proteomes" id="UP001201980"/>
    </source>
</evidence>
<dbReference type="EMBL" id="JAKWBI020000042">
    <property type="protein sequence ID" value="KAJ2904901.1"/>
    <property type="molecule type" value="Genomic_DNA"/>
</dbReference>
<sequence>MSRIRRESPQGRLHHHPTGSPFFYSSSSGTPPYGPPHREGDTPEAFYRSGLLRAPVFPSPSTPSSSSLSPIARIQAQERHGLEYVTPANEPLPRRFPMPDLDDALDELNLADLSNSSPEHSSSPDRWRPRRQSDPSPIRTNSSGDLTPGSRRRLRSLNLSSSTSSDLISSGPDGSPNSSVSAAEGPLGRGSQQFHSVIIVDGSRTHHTETPEDNEYIRNRHQPDQPTHQNESRSQHSPAERVPLNPRVENEQLLGSPLVPVPIAPSPHQNAQAILAYIPRHDVTYSSLSEKLIHHPHMAGMHLLSYRNPHGHYMHMPAASELKLMSYFCPLRRLLPEESPGTADSVMLNARLWACSTQNHNLIPRDLRWVVMMVFEVSCRALRIGWTGGGPPRGYTGPHAPSHPKDSHVGHDEGKVGGGRGRLQSYRTALGHETRETERWSLRSVLHELYDVFTNLCEVYQLWHIAVPDVDWLSRGWDLVDRPTREFTGNDPWAKENRARCSRLLARLART</sequence>
<feature type="compositionally biased region" description="Basic and acidic residues" evidence="1">
    <location>
        <begin position="203"/>
        <end position="223"/>
    </location>
</feature>
<feature type="compositionally biased region" description="Polar residues" evidence="1">
    <location>
        <begin position="134"/>
        <end position="145"/>
    </location>
</feature>
<feature type="compositionally biased region" description="Low complexity" evidence="1">
    <location>
        <begin position="18"/>
        <end position="31"/>
    </location>
</feature>
<feature type="compositionally biased region" description="Low complexity" evidence="1">
    <location>
        <begin position="156"/>
        <end position="170"/>
    </location>
</feature>
<keyword evidence="3" id="KW-1185">Reference proteome</keyword>
<feature type="compositionally biased region" description="Basic and acidic residues" evidence="1">
    <location>
        <begin position="122"/>
        <end position="133"/>
    </location>
</feature>
<protein>
    <submittedName>
        <fullName evidence="2">Uncharacterized protein</fullName>
    </submittedName>
</protein>
<evidence type="ECO:0000256" key="1">
    <source>
        <dbReference type="SAM" id="MobiDB-lite"/>
    </source>
</evidence>
<name>A0AAD5RVB5_9PEZI</name>
<proteinExistence type="predicted"/>
<feature type="region of interest" description="Disordered" evidence="1">
    <location>
        <begin position="1"/>
        <end position="190"/>
    </location>
</feature>
<dbReference type="AlphaFoldDB" id="A0AAD5RVB5"/>
<organism evidence="2 3">
    <name type="scientific">Zalerion maritima</name>
    <dbReference type="NCBI Taxonomy" id="339359"/>
    <lineage>
        <taxon>Eukaryota</taxon>
        <taxon>Fungi</taxon>
        <taxon>Dikarya</taxon>
        <taxon>Ascomycota</taxon>
        <taxon>Pezizomycotina</taxon>
        <taxon>Sordariomycetes</taxon>
        <taxon>Lulworthiomycetidae</taxon>
        <taxon>Lulworthiales</taxon>
        <taxon>Lulworthiaceae</taxon>
        <taxon>Zalerion</taxon>
    </lineage>
</organism>
<reference evidence="2" key="1">
    <citation type="submission" date="2022-07" db="EMBL/GenBank/DDBJ databases">
        <title>Draft genome sequence of Zalerion maritima ATCC 34329, a (micro)plastics degrading marine fungus.</title>
        <authorList>
            <person name="Paco A."/>
            <person name="Goncalves M.F.M."/>
            <person name="Rocha-Santos T.A.P."/>
            <person name="Alves A."/>
        </authorList>
    </citation>
    <scope>NUCLEOTIDE SEQUENCE</scope>
    <source>
        <strain evidence="2">ATCC 34329</strain>
    </source>
</reference>
<feature type="compositionally biased region" description="Low complexity" evidence="1">
    <location>
        <begin position="107"/>
        <end position="121"/>
    </location>
</feature>
<gene>
    <name evidence="2" type="ORF">MKZ38_006942</name>
</gene>
<accession>A0AAD5RVB5</accession>
<dbReference type="Proteomes" id="UP001201980">
    <property type="component" value="Unassembled WGS sequence"/>
</dbReference>
<feature type="compositionally biased region" description="Basic and acidic residues" evidence="1">
    <location>
        <begin position="403"/>
        <end position="415"/>
    </location>
</feature>
<comment type="caution">
    <text evidence="2">The sequence shown here is derived from an EMBL/GenBank/DDBJ whole genome shotgun (WGS) entry which is preliminary data.</text>
</comment>